<dbReference type="RefSeq" id="WP_090661248.1">
    <property type="nucleotide sequence ID" value="NZ_FOIA01000037.1"/>
</dbReference>
<comment type="similarity">
    <text evidence="4">Belongs to the cyclic nucleotide phosphodiesterase class-III family.</text>
</comment>
<dbReference type="Pfam" id="PF00149">
    <property type="entry name" value="Metallophos"/>
    <property type="match status" value="1"/>
</dbReference>
<keyword evidence="3" id="KW-0408">Iron</keyword>
<dbReference type="GO" id="GO:0046872">
    <property type="term" value="F:metal ion binding"/>
    <property type="evidence" value="ECO:0007669"/>
    <property type="project" value="UniProtKB-KW"/>
</dbReference>
<dbReference type="SUPFAM" id="SSF56300">
    <property type="entry name" value="Metallo-dependent phosphatases"/>
    <property type="match status" value="1"/>
</dbReference>
<sequence>MTTILHLSDLHFGKHFLPTVSDVVLAQINALSPDVIAISGDFTHRAKPEEFEAAQQFLRYLPPTPRVVVPGNHDIPLYRIWERMLSPYTLYQHYINDALDSQLSVKDAIIVGLDSTAPYRAIKNGRLNRKQLQFCEQTFTKASENQFKVVVMHHHLVPAPTFERTRPMPQAKRTLEAFTRMRVDVVLAGHLHRAYVGHSLDVYAGENRDHGIIIVQCGTTTSCRGRGLEREKNSFNLITLSATTILVEHYHYNERDAVFEPVSQHSFKRWSSDSSITA</sequence>
<keyword evidence="1" id="KW-0479">Metal-binding</keyword>
<organism evidence="6 7">
    <name type="scientific">Nitrosomonas marina</name>
    <dbReference type="NCBI Taxonomy" id="917"/>
    <lineage>
        <taxon>Bacteria</taxon>
        <taxon>Pseudomonadati</taxon>
        <taxon>Pseudomonadota</taxon>
        <taxon>Betaproteobacteria</taxon>
        <taxon>Nitrosomonadales</taxon>
        <taxon>Nitrosomonadaceae</taxon>
        <taxon>Nitrosomonas</taxon>
    </lineage>
</organism>
<protein>
    <submittedName>
        <fullName evidence="6">3',5'-cyclic AMP phosphodiesterase CpdA</fullName>
    </submittedName>
</protein>
<proteinExistence type="inferred from homology"/>
<evidence type="ECO:0000259" key="5">
    <source>
        <dbReference type="Pfam" id="PF00149"/>
    </source>
</evidence>
<dbReference type="CDD" id="cd07400">
    <property type="entry name" value="MPP_1"/>
    <property type="match status" value="1"/>
</dbReference>
<dbReference type="PANTHER" id="PTHR42988">
    <property type="entry name" value="PHOSPHOHYDROLASE"/>
    <property type="match status" value="1"/>
</dbReference>
<dbReference type="GO" id="GO:0016787">
    <property type="term" value="F:hydrolase activity"/>
    <property type="evidence" value="ECO:0007669"/>
    <property type="project" value="UniProtKB-KW"/>
</dbReference>
<gene>
    <name evidence="6" type="ORF">SAMN05216326_13721</name>
</gene>
<accession>A0A1I0FE71</accession>
<dbReference type="OrthoDB" id="9811542at2"/>
<dbReference type="InterPro" id="IPR029052">
    <property type="entry name" value="Metallo-depent_PP-like"/>
</dbReference>
<dbReference type="EMBL" id="FOIA01000037">
    <property type="protein sequence ID" value="SET56569.1"/>
    <property type="molecule type" value="Genomic_DNA"/>
</dbReference>
<evidence type="ECO:0000256" key="3">
    <source>
        <dbReference type="ARBA" id="ARBA00023004"/>
    </source>
</evidence>
<feature type="domain" description="Calcineurin-like phosphoesterase" evidence="5">
    <location>
        <begin position="3"/>
        <end position="193"/>
    </location>
</feature>
<evidence type="ECO:0000313" key="7">
    <source>
        <dbReference type="Proteomes" id="UP000199345"/>
    </source>
</evidence>
<reference evidence="7" key="1">
    <citation type="submission" date="2016-10" db="EMBL/GenBank/DDBJ databases">
        <authorList>
            <person name="Varghese N."/>
            <person name="Submissions S."/>
        </authorList>
    </citation>
    <scope>NUCLEOTIDE SEQUENCE [LARGE SCALE GENOMIC DNA]</scope>
    <source>
        <strain evidence="7">Nm71</strain>
    </source>
</reference>
<dbReference type="Gene3D" id="3.60.21.10">
    <property type="match status" value="1"/>
</dbReference>
<keyword evidence="7" id="KW-1185">Reference proteome</keyword>
<dbReference type="Proteomes" id="UP000199345">
    <property type="component" value="Unassembled WGS sequence"/>
</dbReference>
<dbReference type="AlphaFoldDB" id="A0A1I0FE71"/>
<dbReference type="InterPro" id="IPR050884">
    <property type="entry name" value="CNP_phosphodiesterase-III"/>
</dbReference>
<evidence type="ECO:0000256" key="4">
    <source>
        <dbReference type="ARBA" id="ARBA00025742"/>
    </source>
</evidence>
<evidence type="ECO:0000256" key="1">
    <source>
        <dbReference type="ARBA" id="ARBA00022723"/>
    </source>
</evidence>
<name>A0A1I0FE71_9PROT</name>
<dbReference type="InterPro" id="IPR004843">
    <property type="entry name" value="Calcineurin-like_PHP"/>
</dbReference>
<evidence type="ECO:0000313" key="6">
    <source>
        <dbReference type="EMBL" id="SET56569.1"/>
    </source>
</evidence>
<dbReference type="PANTHER" id="PTHR42988:SF2">
    <property type="entry name" value="CYCLIC NUCLEOTIDE PHOSPHODIESTERASE CBUA0032-RELATED"/>
    <property type="match status" value="1"/>
</dbReference>
<evidence type="ECO:0000256" key="2">
    <source>
        <dbReference type="ARBA" id="ARBA00022801"/>
    </source>
</evidence>
<keyword evidence="2" id="KW-0378">Hydrolase</keyword>